<dbReference type="Pfam" id="PF24779">
    <property type="entry name" value="UTP23_sensor"/>
    <property type="match status" value="1"/>
</dbReference>
<feature type="region of interest" description="Disordered" evidence="1">
    <location>
        <begin position="158"/>
        <end position="181"/>
    </location>
</feature>
<evidence type="ECO:0000313" key="4">
    <source>
        <dbReference type="EnsemblPlants" id="EMT33170"/>
    </source>
</evidence>
<feature type="chain" id="PRO_5014584260" description="UTP23 sensor motif region domain-containing protein" evidence="2">
    <location>
        <begin position="23"/>
        <end position="389"/>
    </location>
</feature>
<evidence type="ECO:0000259" key="3">
    <source>
        <dbReference type="Pfam" id="PF24779"/>
    </source>
</evidence>
<evidence type="ECO:0000256" key="1">
    <source>
        <dbReference type="SAM" id="MobiDB-lite"/>
    </source>
</evidence>
<feature type="compositionally biased region" description="Low complexity" evidence="1">
    <location>
        <begin position="246"/>
        <end position="259"/>
    </location>
</feature>
<feature type="region of interest" description="Disordered" evidence="1">
    <location>
        <begin position="237"/>
        <end position="262"/>
    </location>
</feature>
<feature type="domain" description="UTP23 sensor motif region" evidence="3">
    <location>
        <begin position="160"/>
        <end position="170"/>
    </location>
</feature>
<feature type="signal peptide" evidence="2">
    <location>
        <begin position="1"/>
        <end position="22"/>
    </location>
</feature>
<dbReference type="ExpressionAtlas" id="M8C760">
    <property type="expression patterns" value="baseline"/>
</dbReference>
<keyword evidence="2" id="KW-0732">Signal</keyword>
<dbReference type="EnsemblPlants" id="EMT33170">
    <property type="protein sequence ID" value="EMT33170"/>
    <property type="gene ID" value="F775_07934"/>
</dbReference>
<proteinExistence type="predicted"/>
<name>M8C760_AEGTA</name>
<dbReference type="InterPro" id="IPR057776">
    <property type="entry name" value="UTP23_sensor"/>
</dbReference>
<evidence type="ECO:0000256" key="2">
    <source>
        <dbReference type="SAM" id="SignalP"/>
    </source>
</evidence>
<dbReference type="AlphaFoldDB" id="M8C760"/>
<organism evidence="4">
    <name type="scientific">Aegilops tauschii</name>
    <name type="common">Tausch's goatgrass</name>
    <name type="synonym">Aegilops squarrosa</name>
    <dbReference type="NCBI Taxonomy" id="37682"/>
    <lineage>
        <taxon>Eukaryota</taxon>
        <taxon>Viridiplantae</taxon>
        <taxon>Streptophyta</taxon>
        <taxon>Embryophyta</taxon>
        <taxon>Tracheophyta</taxon>
        <taxon>Spermatophyta</taxon>
        <taxon>Magnoliopsida</taxon>
        <taxon>Liliopsida</taxon>
        <taxon>Poales</taxon>
        <taxon>Poaceae</taxon>
        <taxon>BOP clade</taxon>
        <taxon>Pooideae</taxon>
        <taxon>Triticodae</taxon>
        <taxon>Triticeae</taxon>
        <taxon>Triticinae</taxon>
        <taxon>Aegilops</taxon>
    </lineage>
</organism>
<sequence length="389" mass="42469">MDAVAALRLLLATSPVLLPSSSDAPFNATTTASSTLPRQILCVNPLADFASLNFKKRESSKFMLLCFLLSQAESAQGHGVEAVGRAEAGGAEARGLVAAKGPNDAPVLEQIAIMILVLGARAHVLLPGVCLNASVQQKAPEKFIVCFQKSSMAFPRLQHGPNPLSCKKKKAKPQPSAAQSSAPDISCIETWMALHLKHIYLTSMITCSLQGLMAHGEAKRKTEVHILNLDKFEKQTTTSLKKNHPRATAAPRPFTAGTTVRSPVTQRPFNDAMVRSGLSPSSFYVASESKFTSMCYSTRSSQPTLEQVRAVHEISSTCALGTFVGMSEQKEKPHIFLQHFDPASHEFLIYFFCAIVRPRRLWQSHKDEYGLRSSSWFPSEFLAEGGLPR</sequence>
<reference evidence="4" key="1">
    <citation type="submission" date="2015-06" db="UniProtKB">
        <authorList>
            <consortium name="EnsemblPlants"/>
        </authorList>
    </citation>
    <scope>IDENTIFICATION</scope>
</reference>
<accession>M8C760</accession>
<protein>
    <recommendedName>
        <fullName evidence="3">UTP23 sensor motif region domain-containing protein</fullName>
    </recommendedName>
</protein>